<dbReference type="EMBL" id="CAJPWZ010002418">
    <property type="protein sequence ID" value="CAG2238252.1"/>
    <property type="molecule type" value="Genomic_DNA"/>
</dbReference>
<dbReference type="NCBIfam" id="NF040941">
    <property type="entry name" value="GGGWT_bact"/>
    <property type="match status" value="1"/>
</dbReference>
<dbReference type="Proteomes" id="UP000683360">
    <property type="component" value="Unassembled WGS sequence"/>
</dbReference>
<dbReference type="Gene3D" id="3.90.215.10">
    <property type="entry name" value="Gamma Fibrinogen, chain A, domain 1"/>
    <property type="match status" value="1"/>
</dbReference>
<gene>
    <name evidence="2" type="ORF">MEDL_50670</name>
</gene>
<organism evidence="2 3">
    <name type="scientific">Mytilus edulis</name>
    <name type="common">Blue mussel</name>
    <dbReference type="NCBI Taxonomy" id="6550"/>
    <lineage>
        <taxon>Eukaryota</taxon>
        <taxon>Metazoa</taxon>
        <taxon>Spiralia</taxon>
        <taxon>Lophotrochozoa</taxon>
        <taxon>Mollusca</taxon>
        <taxon>Bivalvia</taxon>
        <taxon>Autobranchia</taxon>
        <taxon>Pteriomorphia</taxon>
        <taxon>Mytilida</taxon>
        <taxon>Mytiloidea</taxon>
        <taxon>Mytilidae</taxon>
        <taxon>Mytilinae</taxon>
        <taxon>Mytilus</taxon>
    </lineage>
</organism>
<name>A0A8S3TYX7_MYTED</name>
<dbReference type="PROSITE" id="PS51406">
    <property type="entry name" value="FIBRINOGEN_C_2"/>
    <property type="match status" value="1"/>
</dbReference>
<reference evidence="2" key="1">
    <citation type="submission" date="2021-03" db="EMBL/GenBank/DDBJ databases">
        <authorList>
            <person name="Bekaert M."/>
        </authorList>
    </citation>
    <scope>NUCLEOTIDE SEQUENCE</scope>
</reference>
<dbReference type="InterPro" id="IPR050373">
    <property type="entry name" value="Fibrinogen_C-term_domain"/>
</dbReference>
<dbReference type="AlphaFoldDB" id="A0A8S3TYX7"/>
<dbReference type="InterPro" id="IPR014716">
    <property type="entry name" value="Fibrinogen_a/b/g_C_1"/>
</dbReference>
<evidence type="ECO:0000313" key="2">
    <source>
        <dbReference type="EMBL" id="CAG2238252.1"/>
    </source>
</evidence>
<dbReference type="InterPro" id="IPR036056">
    <property type="entry name" value="Fibrinogen-like_C"/>
</dbReference>
<dbReference type="GO" id="GO:0005615">
    <property type="term" value="C:extracellular space"/>
    <property type="evidence" value="ECO:0007669"/>
    <property type="project" value="TreeGrafter"/>
</dbReference>
<protein>
    <recommendedName>
        <fullName evidence="1">Fibrinogen C-terminal domain-containing protein</fullName>
    </recommendedName>
</protein>
<dbReference type="CDD" id="cd00087">
    <property type="entry name" value="FReD"/>
    <property type="match status" value="1"/>
</dbReference>
<comment type="caution">
    <text evidence="2">The sequence shown here is derived from an EMBL/GenBank/DDBJ whole genome shotgun (WGS) entry which is preliminary data.</text>
</comment>
<dbReference type="SUPFAM" id="SSF56496">
    <property type="entry name" value="Fibrinogen C-terminal domain-like"/>
    <property type="match status" value="1"/>
</dbReference>
<dbReference type="SMART" id="SM00186">
    <property type="entry name" value="FBG"/>
    <property type="match status" value="1"/>
</dbReference>
<accession>A0A8S3TYX7</accession>
<feature type="domain" description="Fibrinogen C-terminal" evidence="1">
    <location>
        <begin position="156"/>
        <end position="362"/>
    </location>
</feature>
<sequence length="362" mass="41940">MPLISDRGAPLVAMLDINTINRKIQSYIIKLIANMIQNTLQGHILEFVKTSLEEHSTIDLIRNITLQQLHGIWKDQLPDVRTNRESEEKTRVDDILHELQGIYTQSILKNMVVYKDVVKMNKQLKDDIKWIIEESRGEKEISRIIRLLKHDVQGICGRKETRTDCTELKKSNATSGVYQIFPDKTEGVKAYCDMDTDGGGWTIIQKRYDGSVNFQRSWTEYKNGFGNVKGEFWLGNKHIHRLTSSGTFELRIDLTDKNNKKYYAKYQTFVVGDASSQYKLTVGSYSGNAGDSLKYHNGMKFSAVDRDNDHDSRNNGCVKLYGPWWHNNCCHSALNKAIRDQWYWIYLKGRYAQTTMMMIRKT</sequence>
<evidence type="ECO:0000259" key="1">
    <source>
        <dbReference type="PROSITE" id="PS51406"/>
    </source>
</evidence>
<keyword evidence="3" id="KW-1185">Reference proteome</keyword>
<dbReference type="InterPro" id="IPR002181">
    <property type="entry name" value="Fibrinogen_a/b/g_C_dom"/>
</dbReference>
<dbReference type="Pfam" id="PF00147">
    <property type="entry name" value="Fibrinogen_C"/>
    <property type="match status" value="1"/>
</dbReference>
<dbReference type="OrthoDB" id="7735550at2759"/>
<evidence type="ECO:0000313" key="3">
    <source>
        <dbReference type="Proteomes" id="UP000683360"/>
    </source>
</evidence>
<dbReference type="PANTHER" id="PTHR19143">
    <property type="entry name" value="FIBRINOGEN/TENASCIN/ANGIOPOEITIN"/>
    <property type="match status" value="1"/>
</dbReference>
<proteinExistence type="predicted"/>